<evidence type="ECO:0000313" key="11">
    <source>
        <dbReference type="Proteomes" id="UP000887572"/>
    </source>
</evidence>
<dbReference type="SMART" id="SM00614">
    <property type="entry name" value="ZnF_BED"/>
    <property type="match status" value="1"/>
</dbReference>
<dbReference type="PANTHER" id="PTHR46481">
    <property type="entry name" value="ZINC FINGER BED DOMAIN-CONTAINING PROTEIN 4"/>
    <property type="match status" value="1"/>
</dbReference>
<sequence>MPTLHMTSTLPTSSSSSSAPLMGNIAGGIAGGGGNSAGGGTNDAHSPTAPFSLELLATLLARTANSAASTGTACVVPAPIQSNSSAFSANQSNFQSPFATSEVALIQQLLRATNPLLNNAVVGDMAPSALQALLVAGVAQQQHRRATMLVKTELEEDELLTAEIKGSGTPPQTDKMETNDGCFKQAAMFIKTELGSVEQLQPLPHIEEEEEGAEEAKPNLQQHSQPQQQQRRQRVGGSSVKTAEVWRFFTQRPTPEQAATCQICQKTIKATNSSTTGMIRHLRSCHQTEFQQLQQARYLKNLKNDAVERQKVMLQLQLGIDPHSEASIEAIQAALESSLTALQSPPPAMNGGVAPKHSVEALISGDLRSASPNSTAQQRQLLEQIENFKTSRPTSMERLKKESGTDPTMVVVGKRGAEEVPSGGVAKAEMSASPATTPLLGTATKRRKAMSGLSEEFCQRGAVPSPAMTAMTSMVVDGSTTGDFHQQTTPRTVGKKSGASARRTMAMASAIPPQNAGPGETLAGGAKVVEQHQSERISDQIAAMMLVDQTEFLLERVGFRQFVQALVPGYTMPLGGQFRAEIIPRVAKQLQQLALFREELQRNNPFGMPPIGMLLNNSIKTVQYLHQQQHLFTGGSPTALSTSSSSSSDTPSGHVVVTNHSSNMTNLVSPSSSTEESGFHDEEQHNGSAFGSSNISGGAAAGNANGSGMGMDELVQQAAFHSQNISRSFTFSLDLNSDGSGENAGCDGIAAEKASGKEEDSDTNSSI</sequence>
<dbReference type="PROSITE" id="PS50808">
    <property type="entry name" value="ZF_BED"/>
    <property type="match status" value="1"/>
</dbReference>
<dbReference type="InterPro" id="IPR036236">
    <property type="entry name" value="Znf_C2H2_sf"/>
</dbReference>
<keyword evidence="4" id="KW-0862">Zinc</keyword>
<evidence type="ECO:0000256" key="5">
    <source>
        <dbReference type="ARBA" id="ARBA00023015"/>
    </source>
</evidence>
<evidence type="ECO:0000256" key="4">
    <source>
        <dbReference type="ARBA" id="ARBA00022833"/>
    </source>
</evidence>
<evidence type="ECO:0000256" key="1">
    <source>
        <dbReference type="ARBA" id="ARBA00004123"/>
    </source>
</evidence>
<keyword evidence="5" id="KW-0805">Transcription regulation</keyword>
<comment type="subcellular location">
    <subcellularLocation>
        <location evidence="1">Nucleus</location>
    </subcellularLocation>
</comment>
<name>A0A914I7J5_GLORO</name>
<evidence type="ECO:0000313" key="12">
    <source>
        <dbReference type="WBParaSite" id="Gr19_v10_g8226.t1"/>
    </source>
</evidence>
<evidence type="ECO:0000256" key="8">
    <source>
        <dbReference type="PROSITE-ProRule" id="PRU00027"/>
    </source>
</evidence>
<evidence type="ECO:0000256" key="2">
    <source>
        <dbReference type="ARBA" id="ARBA00022723"/>
    </source>
</evidence>
<proteinExistence type="predicted"/>
<keyword evidence="2" id="KW-0479">Metal-binding</keyword>
<feature type="compositionally biased region" description="Low complexity" evidence="9">
    <location>
        <begin position="635"/>
        <end position="653"/>
    </location>
</feature>
<feature type="region of interest" description="Disordered" evidence="9">
    <location>
        <begin position="635"/>
        <end position="695"/>
    </location>
</feature>
<evidence type="ECO:0000256" key="9">
    <source>
        <dbReference type="SAM" id="MobiDB-lite"/>
    </source>
</evidence>
<evidence type="ECO:0000259" key="10">
    <source>
        <dbReference type="PROSITE" id="PS50808"/>
    </source>
</evidence>
<dbReference type="SUPFAM" id="SSF57667">
    <property type="entry name" value="beta-beta-alpha zinc fingers"/>
    <property type="match status" value="1"/>
</dbReference>
<feature type="domain" description="BED-type" evidence="10">
    <location>
        <begin position="240"/>
        <end position="293"/>
    </location>
</feature>
<dbReference type="InterPro" id="IPR052035">
    <property type="entry name" value="ZnF_BED_domain_contain"/>
</dbReference>
<protein>
    <submittedName>
        <fullName evidence="12">BED-type domain-containing protein</fullName>
    </submittedName>
</protein>
<dbReference type="Proteomes" id="UP000887572">
    <property type="component" value="Unplaced"/>
</dbReference>
<feature type="region of interest" description="Disordered" evidence="9">
    <location>
        <begin position="1"/>
        <end position="21"/>
    </location>
</feature>
<dbReference type="GO" id="GO:0009791">
    <property type="term" value="P:post-embryonic development"/>
    <property type="evidence" value="ECO:0007669"/>
    <property type="project" value="UniProtKB-ARBA"/>
</dbReference>
<keyword evidence="7" id="KW-0539">Nucleus</keyword>
<dbReference type="WBParaSite" id="Gr19_v10_g8226.t1">
    <property type="protein sequence ID" value="Gr19_v10_g8226.t1"/>
    <property type="gene ID" value="Gr19_v10_g8226"/>
</dbReference>
<accession>A0A914I7J5</accession>
<dbReference type="InterPro" id="IPR003656">
    <property type="entry name" value="Znf_BED"/>
</dbReference>
<dbReference type="PANTHER" id="PTHR46481:SF10">
    <property type="entry name" value="ZINC FINGER BED DOMAIN-CONTAINING PROTEIN 39"/>
    <property type="match status" value="1"/>
</dbReference>
<feature type="compositionally biased region" description="Polar residues" evidence="9">
    <location>
        <begin position="658"/>
        <end position="676"/>
    </location>
</feature>
<evidence type="ECO:0000256" key="6">
    <source>
        <dbReference type="ARBA" id="ARBA00023163"/>
    </source>
</evidence>
<keyword evidence="3 8" id="KW-0863">Zinc-finger</keyword>
<organism evidence="11 12">
    <name type="scientific">Globodera rostochiensis</name>
    <name type="common">Golden nematode worm</name>
    <name type="synonym">Heterodera rostochiensis</name>
    <dbReference type="NCBI Taxonomy" id="31243"/>
    <lineage>
        <taxon>Eukaryota</taxon>
        <taxon>Metazoa</taxon>
        <taxon>Ecdysozoa</taxon>
        <taxon>Nematoda</taxon>
        <taxon>Chromadorea</taxon>
        <taxon>Rhabditida</taxon>
        <taxon>Tylenchina</taxon>
        <taxon>Tylenchomorpha</taxon>
        <taxon>Tylenchoidea</taxon>
        <taxon>Heteroderidae</taxon>
        <taxon>Heteroderinae</taxon>
        <taxon>Globodera</taxon>
    </lineage>
</organism>
<feature type="compositionally biased region" description="Low complexity" evidence="9">
    <location>
        <begin position="221"/>
        <end position="230"/>
    </location>
</feature>
<dbReference type="GO" id="GO:0008270">
    <property type="term" value="F:zinc ion binding"/>
    <property type="evidence" value="ECO:0007669"/>
    <property type="project" value="UniProtKB-KW"/>
</dbReference>
<dbReference type="Pfam" id="PF02892">
    <property type="entry name" value="zf-BED"/>
    <property type="match status" value="1"/>
</dbReference>
<reference evidence="12" key="1">
    <citation type="submission" date="2022-11" db="UniProtKB">
        <authorList>
            <consortium name="WormBaseParasite"/>
        </authorList>
    </citation>
    <scope>IDENTIFICATION</scope>
</reference>
<feature type="region of interest" description="Disordered" evidence="9">
    <location>
        <begin position="736"/>
        <end position="767"/>
    </location>
</feature>
<evidence type="ECO:0000256" key="7">
    <source>
        <dbReference type="ARBA" id="ARBA00023242"/>
    </source>
</evidence>
<dbReference type="GO" id="GO:0005634">
    <property type="term" value="C:nucleus"/>
    <property type="evidence" value="ECO:0007669"/>
    <property type="project" value="UniProtKB-SubCell"/>
</dbReference>
<dbReference type="GO" id="GO:0003677">
    <property type="term" value="F:DNA binding"/>
    <property type="evidence" value="ECO:0007669"/>
    <property type="project" value="InterPro"/>
</dbReference>
<keyword evidence="11" id="KW-1185">Reference proteome</keyword>
<dbReference type="AlphaFoldDB" id="A0A914I7J5"/>
<evidence type="ECO:0000256" key="3">
    <source>
        <dbReference type="ARBA" id="ARBA00022771"/>
    </source>
</evidence>
<feature type="region of interest" description="Disordered" evidence="9">
    <location>
        <begin position="208"/>
        <end position="239"/>
    </location>
</feature>
<feature type="compositionally biased region" description="Low complexity" evidence="9">
    <location>
        <begin position="686"/>
        <end position="695"/>
    </location>
</feature>
<keyword evidence="6" id="KW-0804">Transcription</keyword>